<evidence type="ECO:0000259" key="7">
    <source>
        <dbReference type="SMART" id="SM00563"/>
    </source>
</evidence>
<dbReference type="PANTHER" id="PTHR12563:SF17">
    <property type="entry name" value="DIHYDROXYACETONE PHOSPHATE ACYLTRANSFERASE"/>
    <property type="match status" value="1"/>
</dbReference>
<dbReference type="GO" id="GO:0006631">
    <property type="term" value="P:fatty acid metabolic process"/>
    <property type="evidence" value="ECO:0007669"/>
    <property type="project" value="TreeGrafter"/>
</dbReference>
<dbReference type="EMBL" id="AM746676">
    <property type="protein sequence ID" value="CAN98166.1"/>
    <property type="molecule type" value="Genomic_DNA"/>
</dbReference>
<comment type="pathway">
    <text evidence="2">Phospholipid metabolism; CDP-diacylglycerol biosynthesis; CDP-diacylglycerol from sn-glycerol 3-phosphate: step 1/3.</text>
</comment>
<sequence>MDSRAPIFGFNDARDEIVRTVVDRVVGSTRDPLLAMNEAAYQESKRLEGSRKPQDVRELAEWQRLARSLGRMHDAERRRRLRELSEEYAWDIAGNFDRRVYQLSSRLLPPVVSALLAPRKLMTVVRDPLKLVSLELLADRVLVEGPLAKLRSLVQRGTAVYVPTHLSNMDSIVFGYALERAGLPPATYGAGKNLFTNPVLSFFMHNLGAYRVDRRIRHNLYKDVLKTYSGVLLERGYHSLFFPGGTRSRSGGVERKLKLGLVGSAFEAYTRTLQSGRERRVFFVPATINYLITLEAETLIADFLSEAGKGRFIIEDDESSRIGRIASFLRKLLAMNAAVVIRFSEPLDPFGNRVDELGRSFDARGREVDPASYVKDQGGKAVIDAARDAQYARELGEEICRAYARDTVVMATHVVAAASFARLRSQAPAADLFTVLRQRDVITVPRDDLAADVVALCDRLRALEQRGCIVLGEDVRLGSGGDIVERALRAFAGYHSSPVLDSRPDGIALCDTNLLFYYQNRLAAHGVAWDVIAPPGVPSGLQVQPPLPPLESASSPPPLDEPRGSASSASSSPSSSSRAGEADAHVGSMNGAGGGQ</sequence>
<comment type="subcellular location">
    <subcellularLocation>
        <location evidence="1">Endomembrane system</location>
        <topology evidence="1">Peripheral membrane protein</topology>
    </subcellularLocation>
</comment>
<feature type="compositionally biased region" description="Low complexity" evidence="6">
    <location>
        <begin position="564"/>
        <end position="579"/>
    </location>
</feature>
<name>A9FGY6_SORC5</name>
<organism evidence="8 9">
    <name type="scientific">Sorangium cellulosum (strain So ce56)</name>
    <name type="common">Polyangium cellulosum (strain So ce56)</name>
    <dbReference type="NCBI Taxonomy" id="448385"/>
    <lineage>
        <taxon>Bacteria</taxon>
        <taxon>Pseudomonadati</taxon>
        <taxon>Myxococcota</taxon>
        <taxon>Polyangia</taxon>
        <taxon>Polyangiales</taxon>
        <taxon>Polyangiaceae</taxon>
        <taxon>Sorangium</taxon>
    </lineage>
</organism>
<dbReference type="SUPFAM" id="SSF69593">
    <property type="entry name" value="Glycerol-3-phosphate (1)-acyltransferase"/>
    <property type="match status" value="1"/>
</dbReference>
<evidence type="ECO:0000256" key="5">
    <source>
        <dbReference type="ARBA" id="ARBA00048427"/>
    </source>
</evidence>
<dbReference type="STRING" id="448385.sce7996"/>
<dbReference type="KEGG" id="scl:sce7996"/>
<keyword evidence="9" id="KW-1185">Reference proteome</keyword>
<dbReference type="InterPro" id="IPR002123">
    <property type="entry name" value="Plipid/glycerol_acylTrfase"/>
</dbReference>
<evidence type="ECO:0000256" key="3">
    <source>
        <dbReference type="ARBA" id="ARBA00013113"/>
    </source>
</evidence>
<evidence type="ECO:0000313" key="8">
    <source>
        <dbReference type="EMBL" id="CAN98166.1"/>
    </source>
</evidence>
<dbReference type="GO" id="GO:0006072">
    <property type="term" value="P:glycerol-3-phosphate metabolic process"/>
    <property type="evidence" value="ECO:0007669"/>
    <property type="project" value="TreeGrafter"/>
</dbReference>
<keyword evidence="8" id="KW-0012">Acyltransferase</keyword>
<dbReference type="PANTHER" id="PTHR12563">
    <property type="entry name" value="GLYCEROL-3-PHOSPHATE ACYLTRANSFERASE"/>
    <property type="match status" value="1"/>
</dbReference>
<dbReference type="OrthoDB" id="5479104at2"/>
<dbReference type="Proteomes" id="UP000002139">
    <property type="component" value="Chromosome"/>
</dbReference>
<evidence type="ECO:0000313" key="9">
    <source>
        <dbReference type="Proteomes" id="UP000002139"/>
    </source>
</evidence>
<dbReference type="EC" id="2.3.1.15" evidence="3"/>
<dbReference type="RefSeq" id="WP_012240605.1">
    <property type="nucleotide sequence ID" value="NC_010162.1"/>
</dbReference>
<comment type="catalytic activity">
    <reaction evidence="5">
        <text>sn-glycerol 3-phosphate + an acyl-CoA = a 1-acyl-sn-glycero-3-phosphate + CoA</text>
        <dbReference type="Rhea" id="RHEA:15325"/>
        <dbReference type="ChEBI" id="CHEBI:57287"/>
        <dbReference type="ChEBI" id="CHEBI:57597"/>
        <dbReference type="ChEBI" id="CHEBI:57970"/>
        <dbReference type="ChEBI" id="CHEBI:58342"/>
        <dbReference type="EC" id="2.3.1.15"/>
    </reaction>
</comment>
<evidence type="ECO:0000256" key="1">
    <source>
        <dbReference type="ARBA" id="ARBA00004184"/>
    </source>
</evidence>
<dbReference type="InterPro" id="IPR022284">
    <property type="entry name" value="GPAT/DHAPAT"/>
</dbReference>
<evidence type="ECO:0000256" key="2">
    <source>
        <dbReference type="ARBA" id="ARBA00004765"/>
    </source>
</evidence>
<feature type="domain" description="Phospholipid/glycerol acyltransferase" evidence="7">
    <location>
        <begin position="159"/>
        <end position="291"/>
    </location>
</feature>
<dbReference type="Pfam" id="PF01553">
    <property type="entry name" value="Acyltransferase"/>
    <property type="match status" value="1"/>
</dbReference>
<gene>
    <name evidence="8" type="primary">plsB</name>
    <name evidence="8" type="ordered locus">sce7996</name>
</gene>
<dbReference type="GO" id="GO:0004366">
    <property type="term" value="F:glycerol-3-phosphate O-acyltransferase activity"/>
    <property type="evidence" value="ECO:0007669"/>
    <property type="project" value="UniProtKB-EC"/>
</dbReference>
<dbReference type="GO" id="GO:0019432">
    <property type="term" value="P:triglyceride biosynthetic process"/>
    <property type="evidence" value="ECO:0007669"/>
    <property type="project" value="TreeGrafter"/>
</dbReference>
<dbReference type="HOGENOM" id="CLU_470810_0_0_7"/>
<evidence type="ECO:0000256" key="4">
    <source>
        <dbReference type="ARBA" id="ARBA00013432"/>
    </source>
</evidence>
<dbReference type="eggNOG" id="COG2937">
    <property type="taxonomic scope" value="Bacteria"/>
</dbReference>
<dbReference type="UniPathway" id="UPA00557">
    <property type="reaction ID" value="UER00612"/>
</dbReference>
<protein>
    <recommendedName>
        <fullName evidence="4">Glycerol-3-phosphate acyltransferase</fullName>
        <ecNumber evidence="3">2.3.1.15</ecNumber>
    </recommendedName>
</protein>
<proteinExistence type="predicted"/>
<keyword evidence="8" id="KW-0808">Transferase</keyword>
<dbReference type="GO" id="GO:0016024">
    <property type="term" value="P:CDP-diacylglycerol biosynthetic process"/>
    <property type="evidence" value="ECO:0007669"/>
    <property type="project" value="UniProtKB-UniPathway"/>
</dbReference>
<dbReference type="BioCyc" id="SCEL448385:SCE_RS40940-MONOMER"/>
<accession>A9FGY6</accession>
<feature type="region of interest" description="Disordered" evidence="6">
    <location>
        <begin position="540"/>
        <end position="596"/>
    </location>
</feature>
<evidence type="ECO:0000256" key="6">
    <source>
        <dbReference type="SAM" id="MobiDB-lite"/>
    </source>
</evidence>
<dbReference type="GO" id="GO:0012505">
    <property type="term" value="C:endomembrane system"/>
    <property type="evidence" value="ECO:0007669"/>
    <property type="project" value="UniProtKB-SubCell"/>
</dbReference>
<feature type="compositionally biased region" description="Pro residues" evidence="6">
    <location>
        <begin position="545"/>
        <end position="559"/>
    </location>
</feature>
<dbReference type="AlphaFoldDB" id="A9FGY6"/>
<reference evidence="8 9" key="1">
    <citation type="journal article" date="2007" name="Nat. Biotechnol.">
        <title>Complete genome sequence of the myxobacterium Sorangium cellulosum.</title>
        <authorList>
            <person name="Schneiker S."/>
            <person name="Perlova O."/>
            <person name="Kaiser O."/>
            <person name="Gerth K."/>
            <person name="Alici A."/>
            <person name="Altmeyer M.O."/>
            <person name="Bartels D."/>
            <person name="Bekel T."/>
            <person name="Beyer S."/>
            <person name="Bode E."/>
            <person name="Bode H.B."/>
            <person name="Bolten C.J."/>
            <person name="Choudhuri J.V."/>
            <person name="Doss S."/>
            <person name="Elnakady Y.A."/>
            <person name="Frank B."/>
            <person name="Gaigalat L."/>
            <person name="Goesmann A."/>
            <person name="Groeger C."/>
            <person name="Gross F."/>
            <person name="Jelsbak L."/>
            <person name="Jelsbak L."/>
            <person name="Kalinowski J."/>
            <person name="Kegler C."/>
            <person name="Knauber T."/>
            <person name="Konietzny S."/>
            <person name="Kopp M."/>
            <person name="Krause L."/>
            <person name="Krug D."/>
            <person name="Linke B."/>
            <person name="Mahmud T."/>
            <person name="Martinez-Arias R."/>
            <person name="McHardy A.C."/>
            <person name="Merai M."/>
            <person name="Meyer F."/>
            <person name="Mormann S."/>
            <person name="Munoz-Dorado J."/>
            <person name="Perez J."/>
            <person name="Pradella S."/>
            <person name="Rachid S."/>
            <person name="Raddatz G."/>
            <person name="Rosenau F."/>
            <person name="Rueckert C."/>
            <person name="Sasse F."/>
            <person name="Scharfe M."/>
            <person name="Schuster S.C."/>
            <person name="Suen G."/>
            <person name="Treuner-Lange A."/>
            <person name="Velicer G.J."/>
            <person name="Vorholter F.-J."/>
            <person name="Weissman K.J."/>
            <person name="Welch R.D."/>
            <person name="Wenzel S.C."/>
            <person name="Whitworth D.E."/>
            <person name="Wilhelm S."/>
            <person name="Wittmann C."/>
            <person name="Bloecker H."/>
            <person name="Puehler A."/>
            <person name="Mueller R."/>
        </authorList>
    </citation>
    <scope>NUCLEOTIDE SEQUENCE [LARGE SCALE GENOMIC DNA]</scope>
    <source>
        <strain evidence="9">So ce56</strain>
    </source>
</reference>
<dbReference type="SMART" id="SM00563">
    <property type="entry name" value="PlsC"/>
    <property type="match status" value="1"/>
</dbReference>